<organism evidence="1 2">
    <name type="scientific">Austropuccinia psidii MF-1</name>
    <dbReference type="NCBI Taxonomy" id="1389203"/>
    <lineage>
        <taxon>Eukaryota</taxon>
        <taxon>Fungi</taxon>
        <taxon>Dikarya</taxon>
        <taxon>Basidiomycota</taxon>
        <taxon>Pucciniomycotina</taxon>
        <taxon>Pucciniomycetes</taxon>
        <taxon>Pucciniales</taxon>
        <taxon>Sphaerophragmiaceae</taxon>
        <taxon>Austropuccinia</taxon>
    </lineage>
</organism>
<dbReference type="Gene3D" id="2.40.70.10">
    <property type="entry name" value="Acid Proteases"/>
    <property type="match status" value="1"/>
</dbReference>
<proteinExistence type="predicted"/>
<evidence type="ECO:0000313" key="2">
    <source>
        <dbReference type="Proteomes" id="UP000765509"/>
    </source>
</evidence>
<protein>
    <submittedName>
        <fullName evidence="1">Uncharacterized protein</fullName>
    </submittedName>
</protein>
<accession>A0A9Q3EL48</accession>
<name>A0A9Q3EL48_9BASI</name>
<dbReference type="Proteomes" id="UP000765509">
    <property type="component" value="Unassembled WGS sequence"/>
</dbReference>
<gene>
    <name evidence="1" type="ORF">O181_064026</name>
</gene>
<dbReference type="AlphaFoldDB" id="A0A9Q3EL48"/>
<comment type="caution">
    <text evidence="1">The sequence shown here is derived from an EMBL/GenBank/DDBJ whole genome shotgun (WGS) entry which is preliminary data.</text>
</comment>
<dbReference type="InterPro" id="IPR021109">
    <property type="entry name" value="Peptidase_aspartic_dom_sf"/>
</dbReference>
<sequence length="379" mass="43529">MNIQMRNHKLLRQIPGELEHAVKCRCNHNHTLDEIINTLQDIRKRTNIGKYSPYKSRGLKEKQPFRVEFKENPRERVAEVVKKKNSFHNCGSTEHYANNCPKAKKKAYAIEKVPEEESPTENSESDSMGDSIKEQFDEDQDPREGLLVEYQEKTPLEIQDVQLEEGMPQDTANKDLCKHTQYAQTFLVTLTKGMSYINGTASKMTVCIDNAQNPLIIDSGAHCSIVARKYLDHHFPNWKKQLLPNKAKNVKSALGKMTSIGTIIKEILIPHRKGNIILNPEFVLLGDAHIQGFVLGTDYQRMYGLDIYNSKNRHITIGTKKEKKFSLYIYQISTHDPLEELLNEFREGQFITTLTSKQKLSLLNMLRKNRPAFAIGEET</sequence>
<reference evidence="1" key="1">
    <citation type="submission" date="2021-03" db="EMBL/GenBank/DDBJ databases">
        <title>Draft genome sequence of rust myrtle Austropuccinia psidii MF-1, a brazilian biotype.</title>
        <authorList>
            <person name="Quecine M.C."/>
            <person name="Pachon D.M.R."/>
            <person name="Bonatelli M.L."/>
            <person name="Correr F.H."/>
            <person name="Franceschini L.M."/>
            <person name="Leite T.F."/>
            <person name="Margarido G.R.A."/>
            <person name="Almeida C.A."/>
            <person name="Ferrarezi J.A."/>
            <person name="Labate C.A."/>
        </authorList>
    </citation>
    <scope>NUCLEOTIDE SEQUENCE</scope>
    <source>
        <strain evidence="1">MF-1</strain>
    </source>
</reference>
<evidence type="ECO:0000313" key="1">
    <source>
        <dbReference type="EMBL" id="MBW0524311.1"/>
    </source>
</evidence>
<keyword evidence="2" id="KW-1185">Reference proteome</keyword>
<dbReference type="EMBL" id="AVOT02030961">
    <property type="protein sequence ID" value="MBW0524311.1"/>
    <property type="molecule type" value="Genomic_DNA"/>
</dbReference>